<gene>
    <name evidence="2" type="ORF">SAMN05444001_11327</name>
</gene>
<accession>A0A8G2BXG1</accession>
<dbReference type="Gene3D" id="1.25.40.390">
    <property type="match status" value="1"/>
</dbReference>
<dbReference type="SUPFAM" id="SSF48452">
    <property type="entry name" value="TPR-like"/>
    <property type="match status" value="1"/>
</dbReference>
<evidence type="ECO:0000256" key="1">
    <source>
        <dbReference type="SAM" id="SignalP"/>
    </source>
</evidence>
<name>A0A8G2BXG1_9BACT</name>
<dbReference type="InterPro" id="IPR011990">
    <property type="entry name" value="TPR-like_helical_dom_sf"/>
</dbReference>
<dbReference type="EMBL" id="FNVS01000013">
    <property type="protein sequence ID" value="SEG04414.1"/>
    <property type="molecule type" value="Genomic_DNA"/>
</dbReference>
<dbReference type="AlphaFoldDB" id="A0A8G2BXG1"/>
<keyword evidence="3" id="KW-1185">Reference proteome</keyword>
<dbReference type="InterPro" id="IPR041662">
    <property type="entry name" value="SusD-like_2"/>
</dbReference>
<sequence length="492" mass="54940">MKRLNLLYTGLISCLLLSNTACSDYLDINDNPNYPAEVSYTSLLPSGIASTASVLGSIYELYGGMWSQHYMQGQTSNQYNTICNYSITNSADGRLWSIPYSISLPDLDLVIKKAEEEKAWNYWAAAKVMMAFNYHFLVDTYGSIPFTEALKADEGILNPKFDDSKTVVYPGLIAMLDEVIAKSGELSAPSLPSLSTQDYIFGTSKGTDMSKWVSFAKSLKLKLLMRDFNANKAAIESLLNENDLLTVDAKMDLFMDLENKSNPLYENDRRKLNTNNNIRACATLCEYMKKFNDPRLNDFFNPNEDGSGTTSLKCGDRPTELKTNQVSIVVLEPTDPVYLMSAAEVAFLKAEAYTRLSNADKAKENYNKGVTLAFERWGKDASSFIADGGAYAFNSKDQQSMLTSILTQKWIAATRCQAWDSWFDINRTGIPALGTTFPDEEGYVWGNLTPCIGSALGAGEYPRRLLYPKGSSDYNTNTPPVIPLQEKQWWHK</sequence>
<reference evidence="2 3" key="1">
    <citation type="submission" date="2016-10" db="EMBL/GenBank/DDBJ databases">
        <authorList>
            <person name="Varghese N."/>
            <person name="Submissions S."/>
        </authorList>
    </citation>
    <scope>NUCLEOTIDE SEQUENCE [LARGE SCALE GENOMIC DNA]</scope>
    <source>
        <strain evidence="2 3">DSM 29073</strain>
    </source>
</reference>
<comment type="caution">
    <text evidence="2">The sequence shown here is derived from an EMBL/GenBank/DDBJ whole genome shotgun (WGS) entry which is preliminary data.</text>
</comment>
<proteinExistence type="predicted"/>
<evidence type="ECO:0000313" key="2">
    <source>
        <dbReference type="EMBL" id="SEG04414.1"/>
    </source>
</evidence>
<evidence type="ECO:0000313" key="3">
    <source>
        <dbReference type="Proteomes" id="UP000236725"/>
    </source>
</evidence>
<organism evidence="2 3">
    <name type="scientific">Parabacteroides chinchillae</name>
    <dbReference type="NCBI Taxonomy" id="871327"/>
    <lineage>
        <taxon>Bacteria</taxon>
        <taxon>Pseudomonadati</taxon>
        <taxon>Bacteroidota</taxon>
        <taxon>Bacteroidia</taxon>
        <taxon>Bacteroidales</taxon>
        <taxon>Tannerellaceae</taxon>
        <taxon>Parabacteroides</taxon>
    </lineage>
</organism>
<feature type="signal peptide" evidence="1">
    <location>
        <begin position="1"/>
        <end position="23"/>
    </location>
</feature>
<keyword evidence="1" id="KW-0732">Signal</keyword>
<dbReference type="Pfam" id="PF12771">
    <property type="entry name" value="SusD-like_2"/>
    <property type="match status" value="1"/>
</dbReference>
<dbReference type="Proteomes" id="UP000236725">
    <property type="component" value="Unassembled WGS sequence"/>
</dbReference>
<dbReference type="RefSeq" id="WP_103983785.1">
    <property type="nucleotide sequence ID" value="NZ_FNVS01000013.1"/>
</dbReference>
<feature type="chain" id="PRO_5034273254" evidence="1">
    <location>
        <begin position="24"/>
        <end position="492"/>
    </location>
</feature>
<protein>
    <submittedName>
        <fullName evidence="2">Susd and RagB outer membrane lipoprotein</fullName>
    </submittedName>
</protein>
<keyword evidence="2" id="KW-0449">Lipoprotein</keyword>